<dbReference type="Proteomes" id="UP000583929">
    <property type="component" value="Unassembled WGS sequence"/>
</dbReference>
<evidence type="ECO:0000313" key="3">
    <source>
        <dbReference type="Proteomes" id="UP000583929"/>
    </source>
</evidence>
<gene>
    <name evidence="2" type="ORF">G4B88_016812</name>
</gene>
<dbReference type="EMBL" id="JAATIQ010000093">
    <property type="protein sequence ID" value="KAF4384246.1"/>
    <property type="molecule type" value="Genomic_DNA"/>
</dbReference>
<dbReference type="InterPro" id="IPR004252">
    <property type="entry name" value="Probable_transposase_24"/>
</dbReference>
<accession>A0A7J6GMT9</accession>
<protein>
    <submittedName>
        <fullName evidence="2">Uncharacterized protein</fullName>
    </submittedName>
</protein>
<dbReference type="PANTHER" id="PTHR33018">
    <property type="entry name" value="OS10G0338966 PROTEIN-RELATED"/>
    <property type="match status" value="1"/>
</dbReference>
<dbReference type="Pfam" id="PF03004">
    <property type="entry name" value="Transposase_24"/>
    <property type="match status" value="1"/>
</dbReference>
<organism evidence="2 3">
    <name type="scientific">Cannabis sativa</name>
    <name type="common">Hemp</name>
    <name type="synonym">Marijuana</name>
    <dbReference type="NCBI Taxonomy" id="3483"/>
    <lineage>
        <taxon>Eukaryota</taxon>
        <taxon>Viridiplantae</taxon>
        <taxon>Streptophyta</taxon>
        <taxon>Embryophyta</taxon>
        <taxon>Tracheophyta</taxon>
        <taxon>Spermatophyta</taxon>
        <taxon>Magnoliopsida</taxon>
        <taxon>eudicotyledons</taxon>
        <taxon>Gunneridae</taxon>
        <taxon>Pentapetalae</taxon>
        <taxon>rosids</taxon>
        <taxon>fabids</taxon>
        <taxon>Rosales</taxon>
        <taxon>Cannabaceae</taxon>
        <taxon>Cannabis</taxon>
    </lineage>
</organism>
<keyword evidence="3" id="KW-1185">Reference proteome</keyword>
<reference evidence="2 3" key="1">
    <citation type="journal article" date="2020" name="bioRxiv">
        <title>Sequence and annotation of 42 cannabis genomes reveals extensive copy number variation in cannabinoid synthesis and pathogen resistance genes.</title>
        <authorList>
            <person name="Mckernan K.J."/>
            <person name="Helbert Y."/>
            <person name="Kane L.T."/>
            <person name="Ebling H."/>
            <person name="Zhang L."/>
            <person name="Liu B."/>
            <person name="Eaton Z."/>
            <person name="Mclaughlin S."/>
            <person name="Kingan S."/>
            <person name="Baybayan P."/>
            <person name="Concepcion G."/>
            <person name="Jordan M."/>
            <person name="Riva A."/>
            <person name="Barbazuk W."/>
            <person name="Harkins T."/>
        </authorList>
    </citation>
    <scope>NUCLEOTIDE SEQUENCE [LARGE SCALE GENOMIC DNA]</scope>
    <source>
        <strain evidence="3">cv. Jamaican Lion 4</strain>
        <tissue evidence="2">Leaf</tissue>
    </source>
</reference>
<dbReference type="PANTHER" id="PTHR33018:SF31">
    <property type="entry name" value="TRANSPOSASE, PTTA_EN_SPM, PLANT"/>
    <property type="match status" value="1"/>
</dbReference>
<dbReference type="AlphaFoldDB" id="A0A7J6GMT9"/>
<proteinExistence type="predicted"/>
<comment type="caution">
    <text evidence="2">The sequence shown here is derived from an EMBL/GenBank/DDBJ whole genome shotgun (WGS) entry which is preliminary data.</text>
</comment>
<evidence type="ECO:0000313" key="2">
    <source>
        <dbReference type="EMBL" id="KAF4384246.1"/>
    </source>
</evidence>
<evidence type="ECO:0000256" key="1">
    <source>
        <dbReference type="SAM" id="MobiDB-lite"/>
    </source>
</evidence>
<name>A0A7J6GMT9_CANSA</name>
<feature type="region of interest" description="Disordered" evidence="1">
    <location>
        <begin position="34"/>
        <end position="72"/>
    </location>
</feature>
<sequence length="312" mass="35552">MSPLATKSYLLVKMVKNYGLSTLTMDDPDDYDDDFSLWGQSIGGEPESNLAAPEPKPYPNSQPKKKKDDKHSTLKIVGQRWKDWKSFLTRNLIFKYKDKVPAMLDHPPNAYASCYKPEDWKAYAAKRCSPEWAKKRKKMQDIRSQIHTITMRAEVKKLGHQVTIYDGKNLWIRIHKNKKGELDGPAQEVADQIAEIRKQVEEGTVLVEGSKDILTLALGTEEHGGRVRGMGRGVTQTQFFKTLRPKRKRVNDNDRMSEVVEENAILPCPIEHEGFDTVGLAVNNFVAWPKNLVNIHPDDLAKLLSILEEKIT</sequence>